<organism evidence="4 5">
    <name type="scientific">Candidatus Protofrankia californiensis</name>
    <dbReference type="NCBI Taxonomy" id="1839754"/>
    <lineage>
        <taxon>Bacteria</taxon>
        <taxon>Bacillati</taxon>
        <taxon>Actinomycetota</taxon>
        <taxon>Actinomycetes</taxon>
        <taxon>Frankiales</taxon>
        <taxon>Frankiaceae</taxon>
        <taxon>Protofrankia</taxon>
    </lineage>
</organism>
<evidence type="ECO:0000259" key="3">
    <source>
        <dbReference type="Pfam" id="PF04909"/>
    </source>
</evidence>
<evidence type="ECO:0000256" key="2">
    <source>
        <dbReference type="SAM" id="MobiDB-lite"/>
    </source>
</evidence>
<keyword evidence="5" id="KW-1185">Reference proteome</keyword>
<evidence type="ECO:0000256" key="1">
    <source>
        <dbReference type="ARBA" id="ARBA00023239"/>
    </source>
</evidence>
<dbReference type="PANTHER" id="PTHR21240">
    <property type="entry name" value="2-AMINO-3-CARBOXYLMUCONATE-6-SEMIALDEHYDE DECARBOXYLASE"/>
    <property type="match status" value="1"/>
</dbReference>
<feature type="compositionally biased region" description="Basic and acidic residues" evidence="2">
    <location>
        <begin position="1"/>
        <end position="12"/>
    </location>
</feature>
<dbReference type="Gene3D" id="3.20.20.140">
    <property type="entry name" value="Metal-dependent hydrolases"/>
    <property type="match status" value="1"/>
</dbReference>
<dbReference type="SUPFAM" id="SSF51556">
    <property type="entry name" value="Metallo-dependent hydrolases"/>
    <property type="match status" value="1"/>
</dbReference>
<accession>A0A1C3NUB5</accession>
<dbReference type="PANTHER" id="PTHR21240:SF28">
    <property type="entry name" value="ISO-OROTATE DECARBOXYLASE (EUROFUNG)"/>
    <property type="match status" value="1"/>
</dbReference>
<reference evidence="5" key="1">
    <citation type="submission" date="2016-02" db="EMBL/GenBank/DDBJ databases">
        <authorList>
            <person name="Wibberg D."/>
        </authorList>
    </citation>
    <scope>NUCLEOTIDE SEQUENCE [LARGE SCALE GENOMIC DNA]</scope>
</reference>
<protein>
    <submittedName>
        <fullName evidence="4">Putative TIM-barrel fold metal-dependent hydrolase</fullName>
    </submittedName>
</protein>
<dbReference type="GO" id="GO:0016831">
    <property type="term" value="F:carboxy-lyase activity"/>
    <property type="evidence" value="ECO:0007669"/>
    <property type="project" value="InterPro"/>
</dbReference>
<name>A0A1C3NUB5_9ACTN</name>
<proteinExistence type="predicted"/>
<keyword evidence="4" id="KW-0378">Hydrolase</keyword>
<feature type="domain" description="Amidohydrolase-related" evidence="3">
    <location>
        <begin position="19"/>
        <end position="323"/>
    </location>
</feature>
<dbReference type="GO" id="GO:0019748">
    <property type="term" value="P:secondary metabolic process"/>
    <property type="evidence" value="ECO:0007669"/>
    <property type="project" value="TreeGrafter"/>
</dbReference>
<dbReference type="GO" id="GO:0005737">
    <property type="term" value="C:cytoplasm"/>
    <property type="evidence" value="ECO:0007669"/>
    <property type="project" value="TreeGrafter"/>
</dbReference>
<keyword evidence="1" id="KW-0456">Lyase</keyword>
<evidence type="ECO:0000313" key="4">
    <source>
        <dbReference type="EMBL" id="SBW18679.1"/>
    </source>
</evidence>
<dbReference type="Pfam" id="PF04909">
    <property type="entry name" value="Amidohydro_2"/>
    <property type="match status" value="1"/>
</dbReference>
<feature type="region of interest" description="Disordered" evidence="2">
    <location>
        <begin position="1"/>
        <end position="20"/>
    </location>
</feature>
<evidence type="ECO:0000313" key="5">
    <source>
        <dbReference type="Proteomes" id="UP000199013"/>
    </source>
</evidence>
<dbReference type="EMBL" id="FLUV01000305">
    <property type="protein sequence ID" value="SBW18679.1"/>
    <property type="molecule type" value="Genomic_DNA"/>
</dbReference>
<dbReference type="GO" id="GO:0016787">
    <property type="term" value="F:hydrolase activity"/>
    <property type="evidence" value="ECO:0007669"/>
    <property type="project" value="UniProtKB-KW"/>
</dbReference>
<gene>
    <name evidence="4" type="ORF">FDG2_0767</name>
</gene>
<dbReference type="InterPro" id="IPR032465">
    <property type="entry name" value="ACMSD"/>
</dbReference>
<dbReference type="InterPro" id="IPR032466">
    <property type="entry name" value="Metal_Hydrolase"/>
</dbReference>
<sequence>MSEHHHGRRPESPRAGGYIDVHHHALPPTLKKLLVDRALLPPVGGPPFATWKLTDALETMDANGIEVGLASAAIPSEFLGGDEAWAVQVARTANESLAEIVRERPTRFGFLAYLPLPFTDASLAEVAFAFDELHADGIIVGSHAGETYLGDPELDAVFAELDRRRAVVLTHPFNLPSCGVTPLPPFVADFMLDTTRAAIQIIMSGILDRYPAISFVLPHAGGFLPYQAARLTLGSALGYGLDAATVHASLRRFHYDTAGPMSPYATPTLLAAAGVSRILYGSDYNAVPGPMIAATSQALRNDPALNPEALRQIGRDNALRLFPTVGHRLEAAPRSVPATT</sequence>
<dbReference type="AlphaFoldDB" id="A0A1C3NUB5"/>
<dbReference type="Proteomes" id="UP000199013">
    <property type="component" value="Unassembled WGS sequence"/>
</dbReference>
<dbReference type="InterPro" id="IPR006680">
    <property type="entry name" value="Amidohydro-rel"/>
</dbReference>